<name>A0AAQ1MDX2_9FIRM</name>
<dbReference type="EMBL" id="FQVY01000002">
    <property type="protein sequence ID" value="SHG19999.1"/>
    <property type="molecule type" value="Genomic_DNA"/>
</dbReference>
<comment type="caution">
    <text evidence="3">The sequence shown here is derived from an EMBL/GenBank/DDBJ whole genome shotgun (WGS) entry which is preliminary data.</text>
</comment>
<dbReference type="Pfam" id="PF06114">
    <property type="entry name" value="Peptidase_M78"/>
    <property type="match status" value="1"/>
</dbReference>
<dbReference type="InterPro" id="IPR010359">
    <property type="entry name" value="IrrE_HExxH"/>
</dbReference>
<dbReference type="EMBL" id="WWVX01000001">
    <property type="protein sequence ID" value="MZL68176.1"/>
    <property type="molecule type" value="Genomic_DNA"/>
</dbReference>
<proteinExistence type="predicted"/>
<dbReference type="PANTHER" id="PTHR43236:SF2">
    <property type="entry name" value="BLL0069 PROTEIN"/>
    <property type="match status" value="1"/>
</dbReference>
<gene>
    <name evidence="2" type="ORF">GT747_00105</name>
    <name evidence="3" type="ORF">SAMN05444424_1844</name>
</gene>
<evidence type="ECO:0000313" key="3">
    <source>
        <dbReference type="EMBL" id="SHG19999.1"/>
    </source>
</evidence>
<dbReference type="Proteomes" id="UP000184089">
    <property type="component" value="Unassembled WGS sequence"/>
</dbReference>
<organism evidence="3 4">
    <name type="scientific">Bittarella massiliensis</name>
    <name type="common">ex Durand et al. 2017</name>
    <dbReference type="NCBI Taxonomy" id="1720313"/>
    <lineage>
        <taxon>Bacteria</taxon>
        <taxon>Bacillati</taxon>
        <taxon>Bacillota</taxon>
        <taxon>Clostridia</taxon>
        <taxon>Eubacteriales</taxon>
        <taxon>Oscillospiraceae</taxon>
        <taxon>Bittarella (ex Durand et al. 2017)</taxon>
    </lineage>
</organism>
<evidence type="ECO:0000313" key="5">
    <source>
        <dbReference type="Proteomes" id="UP000474718"/>
    </source>
</evidence>
<dbReference type="PANTHER" id="PTHR43236">
    <property type="entry name" value="ANTITOXIN HIGA1"/>
    <property type="match status" value="1"/>
</dbReference>
<feature type="domain" description="IrrE N-terminal-like" evidence="1">
    <location>
        <begin position="47"/>
        <end position="151"/>
    </location>
</feature>
<reference evidence="3" key="2">
    <citation type="submission" date="2016-11" db="EMBL/GenBank/DDBJ databases">
        <authorList>
            <person name="Varghese N."/>
            <person name="Submissions S."/>
        </authorList>
    </citation>
    <scope>NUCLEOTIDE SEQUENCE</scope>
    <source>
        <strain evidence="3">DSM 4029</strain>
    </source>
</reference>
<dbReference type="InterPro" id="IPR052345">
    <property type="entry name" value="Rad_response_metalloprotease"/>
</dbReference>
<reference evidence="4" key="1">
    <citation type="submission" date="2016-11" db="EMBL/GenBank/DDBJ databases">
        <authorList>
            <person name="Jaros S."/>
            <person name="Januszkiewicz K."/>
            <person name="Wedrychowicz H."/>
        </authorList>
    </citation>
    <scope>NUCLEOTIDE SEQUENCE [LARGE SCALE GENOMIC DNA]</scope>
    <source>
        <strain evidence="4">DSM 4029</strain>
    </source>
</reference>
<dbReference type="Proteomes" id="UP000474718">
    <property type="component" value="Unassembled WGS sequence"/>
</dbReference>
<dbReference type="RefSeq" id="WP_021660564.1">
    <property type="nucleotide sequence ID" value="NZ_FQVY01000002.1"/>
</dbReference>
<accession>A0AAQ1MDX2</accession>
<evidence type="ECO:0000313" key="4">
    <source>
        <dbReference type="Proteomes" id="UP000184089"/>
    </source>
</evidence>
<reference evidence="2 5" key="3">
    <citation type="journal article" date="2019" name="Nat. Med.">
        <title>A library of human gut bacterial isolates paired with longitudinal multiomics data enables mechanistic microbiome research.</title>
        <authorList>
            <person name="Poyet M."/>
            <person name="Groussin M."/>
            <person name="Gibbons S.M."/>
            <person name="Avila-Pacheco J."/>
            <person name="Jiang X."/>
            <person name="Kearney S.M."/>
            <person name="Perrotta A.R."/>
            <person name="Berdy B."/>
            <person name="Zhao S."/>
            <person name="Lieberman T.D."/>
            <person name="Swanson P.K."/>
            <person name="Smith M."/>
            <person name="Roesemann S."/>
            <person name="Alexander J.E."/>
            <person name="Rich S.A."/>
            <person name="Livny J."/>
            <person name="Vlamakis H."/>
            <person name="Clish C."/>
            <person name="Bullock K."/>
            <person name="Deik A."/>
            <person name="Scott J."/>
            <person name="Pierce K.A."/>
            <person name="Xavier R.J."/>
            <person name="Alm E.J."/>
        </authorList>
    </citation>
    <scope>NUCLEOTIDE SEQUENCE [LARGE SCALE GENOMIC DNA]</scope>
    <source>
        <strain evidence="2 5">BIOML-A2</strain>
    </source>
</reference>
<sequence length="188" mass="21431">MPGPEAIRGRQSLYRRVDEIRSQLPAGDLLYTAQTLIPVYFHPFDGRCLGAMIMGEDCILVNSSYPRTAQRFSLAHEMIHLFLHIRPHAPRGRWDEWQANEGAAQLLVPYQSFLPEVARRRILYTQDRPALERLLAKRYGVSPTVIRNRFSDLRAPLENHLAGCPLEQVFAPCGRALRPAGGNIDIFR</sequence>
<keyword evidence="5" id="KW-1185">Reference proteome</keyword>
<dbReference type="AlphaFoldDB" id="A0AAQ1MDX2"/>
<evidence type="ECO:0000313" key="2">
    <source>
        <dbReference type="EMBL" id="MZL68176.1"/>
    </source>
</evidence>
<protein>
    <submittedName>
        <fullName evidence="2">ImmA/IrrE family metallo-endopeptidase</fullName>
    </submittedName>
</protein>
<evidence type="ECO:0000259" key="1">
    <source>
        <dbReference type="Pfam" id="PF06114"/>
    </source>
</evidence>
<dbReference type="Gene3D" id="1.10.10.2910">
    <property type="match status" value="1"/>
</dbReference>